<keyword evidence="8" id="KW-1185">Reference proteome</keyword>
<dbReference type="EMBL" id="LBFC01000022">
    <property type="protein sequence ID" value="ONN26664.1"/>
    <property type="molecule type" value="Genomic_DNA"/>
</dbReference>
<comment type="cofactor">
    <cofactor evidence="3">
        <name>FMN</name>
        <dbReference type="ChEBI" id="CHEBI:58210"/>
    </cofactor>
    <text evidence="3">Binds 1 FMN per subunit.</text>
</comment>
<comment type="pathway">
    <text evidence="3 4">Cofactor biosynthesis; coenzyme A biosynthesis; CoA from (R)-pantothenate: step 3/5.</text>
</comment>
<dbReference type="RefSeq" id="WP_077198556.1">
    <property type="nucleotide sequence ID" value="NZ_LBFC01000022.1"/>
</dbReference>
<accession>A0ABX3IHK6</accession>
<keyword evidence="3 4" id="KW-0288">FMN</keyword>
<proteinExistence type="inferred from homology"/>
<dbReference type="Pfam" id="PF04127">
    <property type="entry name" value="DFP"/>
    <property type="match status" value="1"/>
</dbReference>
<dbReference type="InterPro" id="IPR007085">
    <property type="entry name" value="DNA/pantothenate-metab_flavo_C"/>
</dbReference>
<feature type="active site" description="Proton donor" evidence="3">
    <location>
        <position position="155"/>
    </location>
</feature>
<feature type="region of interest" description="Phosphopantothenoylcysteine decarboxylase" evidence="3">
    <location>
        <begin position="1"/>
        <end position="186"/>
    </location>
</feature>
<evidence type="ECO:0000256" key="2">
    <source>
        <dbReference type="ARBA" id="ARBA00023239"/>
    </source>
</evidence>
<comment type="catalytic activity">
    <reaction evidence="3 4">
        <text>N-[(R)-4-phosphopantothenoyl]-L-cysteine + H(+) = (R)-4'-phosphopantetheine + CO2</text>
        <dbReference type="Rhea" id="RHEA:16793"/>
        <dbReference type="ChEBI" id="CHEBI:15378"/>
        <dbReference type="ChEBI" id="CHEBI:16526"/>
        <dbReference type="ChEBI" id="CHEBI:59458"/>
        <dbReference type="ChEBI" id="CHEBI:61723"/>
        <dbReference type="EC" id="4.1.1.36"/>
    </reaction>
</comment>
<dbReference type="EC" id="4.1.1.36" evidence="3"/>
<gene>
    <name evidence="3" type="primary">coaBC</name>
    <name evidence="7" type="ORF">XJ44_07250</name>
</gene>
<comment type="similarity">
    <text evidence="3 4">In the N-terminal section; belongs to the HFCD (homo-oligomeric flavin containing Cys decarboxylase) superfamily.</text>
</comment>
<comment type="function">
    <text evidence="4">Catalyzes two steps in the biosynthesis of coenzyme A. In the first step cysteine is conjugated to 4'-phosphopantothenate to form 4-phosphopantothenoylcysteine, in the latter compound is decarboxylated to form 4'-phosphopantotheine.</text>
</comment>
<keyword evidence="1 3" id="KW-0210">Decarboxylase</keyword>
<comment type="cofactor">
    <cofactor evidence="3">
        <name>Mg(2+)</name>
        <dbReference type="ChEBI" id="CHEBI:18420"/>
    </cofactor>
</comment>
<keyword evidence="3" id="KW-0511">Multifunctional enzyme</keyword>
<evidence type="ECO:0000259" key="6">
    <source>
        <dbReference type="Pfam" id="PF04127"/>
    </source>
</evidence>
<reference evidence="7 8" key="1">
    <citation type="submission" date="2015-06" db="EMBL/GenBank/DDBJ databases">
        <title>Genome sequencing of Thermotogales isolates from hydrothermal vents.</title>
        <authorList>
            <person name="Haverkamp T.H."/>
            <person name="Kublanov I.V."/>
            <person name="Nesbo C.L."/>
        </authorList>
    </citation>
    <scope>NUCLEOTIDE SEQUENCE [LARGE SCALE GENOMIC DNA]</scope>
    <source>
        <strain evidence="8">ik275mar</strain>
    </source>
</reference>
<feature type="binding site" evidence="3">
    <location>
        <position position="335"/>
    </location>
    <ligand>
        <name>CTP</name>
        <dbReference type="ChEBI" id="CHEBI:37563"/>
    </ligand>
</feature>
<dbReference type="InterPro" id="IPR003382">
    <property type="entry name" value="Flavoprotein"/>
</dbReference>
<comment type="similarity">
    <text evidence="3 4">In the C-terminal section; belongs to the PPC synthetase family.</text>
</comment>
<evidence type="ECO:0000256" key="1">
    <source>
        <dbReference type="ARBA" id="ARBA00022793"/>
    </source>
</evidence>
<feature type="binding site" evidence="3">
    <location>
        <position position="321"/>
    </location>
    <ligand>
        <name>CTP</name>
        <dbReference type="ChEBI" id="CHEBI:37563"/>
    </ligand>
</feature>
<protein>
    <recommendedName>
        <fullName evidence="3">Coenzyme A biosynthesis bifunctional protein CoaBC</fullName>
    </recommendedName>
    <alternativeName>
        <fullName evidence="3">DNA/pantothenate metabolism flavoprotein</fullName>
    </alternativeName>
    <alternativeName>
        <fullName evidence="3">Phosphopantothenoylcysteine synthetase/decarboxylase</fullName>
        <shortName evidence="3">PPCS-PPCDC</shortName>
    </alternativeName>
    <domain>
        <recommendedName>
            <fullName evidence="3">Phosphopantothenoylcysteine decarboxylase</fullName>
            <shortName evidence="3">PPC decarboxylase</shortName>
            <shortName evidence="3">PPC-DC</shortName>
            <ecNumber evidence="3">4.1.1.36</ecNumber>
        </recommendedName>
        <alternativeName>
            <fullName evidence="3">CoaC</fullName>
        </alternativeName>
    </domain>
    <domain>
        <recommendedName>
            <fullName evidence="3">Phosphopantothenate--cysteine ligase</fullName>
            <ecNumber evidence="3">6.3.2.5</ecNumber>
        </recommendedName>
        <alternativeName>
            <fullName evidence="3">CoaB</fullName>
        </alternativeName>
        <alternativeName>
            <fullName evidence="3">Phosphopantothenoylcysteine synthetase</fullName>
            <shortName evidence="3">PPC synthetase</shortName>
            <shortName evidence="3">PPC-S</shortName>
        </alternativeName>
    </domain>
</protein>
<dbReference type="Gene3D" id="3.40.50.1950">
    <property type="entry name" value="Flavin prenyltransferase-like"/>
    <property type="match status" value="1"/>
</dbReference>
<feature type="domain" description="Flavoprotein" evidence="5">
    <location>
        <begin position="3"/>
        <end position="171"/>
    </location>
</feature>
<dbReference type="InterPro" id="IPR036551">
    <property type="entry name" value="Flavin_trans-like"/>
</dbReference>
<feature type="binding site" evidence="3">
    <location>
        <position position="286"/>
    </location>
    <ligand>
        <name>CTP</name>
        <dbReference type="ChEBI" id="CHEBI:37563"/>
    </ligand>
</feature>
<comment type="caution">
    <text evidence="3">Lacks conserved residue(s) required for the propagation of feature annotation.</text>
</comment>
<comment type="catalytic activity">
    <reaction evidence="3 4">
        <text>(R)-4'-phosphopantothenate + L-cysteine + CTP = N-[(R)-4-phosphopantothenoyl]-L-cysteine + CMP + diphosphate + H(+)</text>
        <dbReference type="Rhea" id="RHEA:19397"/>
        <dbReference type="ChEBI" id="CHEBI:10986"/>
        <dbReference type="ChEBI" id="CHEBI:15378"/>
        <dbReference type="ChEBI" id="CHEBI:33019"/>
        <dbReference type="ChEBI" id="CHEBI:35235"/>
        <dbReference type="ChEBI" id="CHEBI:37563"/>
        <dbReference type="ChEBI" id="CHEBI:59458"/>
        <dbReference type="ChEBI" id="CHEBI:60377"/>
        <dbReference type="EC" id="6.3.2.5"/>
    </reaction>
</comment>
<evidence type="ECO:0000313" key="7">
    <source>
        <dbReference type="EMBL" id="ONN26664.1"/>
    </source>
</evidence>
<dbReference type="PANTHER" id="PTHR14359:SF6">
    <property type="entry name" value="PHOSPHOPANTOTHENOYLCYSTEINE DECARBOXYLASE"/>
    <property type="match status" value="1"/>
</dbReference>
<dbReference type="InterPro" id="IPR005252">
    <property type="entry name" value="CoaBC"/>
</dbReference>
<dbReference type="PANTHER" id="PTHR14359">
    <property type="entry name" value="HOMO-OLIGOMERIC FLAVIN CONTAINING CYS DECARBOXYLASE FAMILY"/>
    <property type="match status" value="1"/>
</dbReference>
<name>A0ABX3IHK6_9BACT</name>
<evidence type="ECO:0000256" key="3">
    <source>
        <dbReference type="HAMAP-Rule" id="MF_02225"/>
    </source>
</evidence>
<feature type="binding site" evidence="3">
    <location>
        <position position="339"/>
    </location>
    <ligand>
        <name>CTP</name>
        <dbReference type="ChEBI" id="CHEBI:37563"/>
    </ligand>
</feature>
<keyword evidence="3" id="KW-0460">Magnesium</keyword>
<keyword evidence="2 3" id="KW-0456">Lyase</keyword>
<feature type="region of interest" description="Phosphopantothenate--cysteine ligase" evidence="3">
    <location>
        <begin position="187"/>
        <end position="390"/>
    </location>
</feature>
<keyword evidence="3 4" id="KW-0285">Flavoprotein</keyword>
<evidence type="ECO:0000313" key="8">
    <source>
        <dbReference type="Proteomes" id="UP000242616"/>
    </source>
</evidence>
<comment type="function">
    <text evidence="3">Catalyzes two sequential steps in the biosynthesis of coenzyme A. In the first step cysteine is conjugated to 4'-phosphopantothenate to form 4-phosphopantothenoylcysteine. In the second step the latter compound is decarboxylated to form 4'-phosphopantotheine.</text>
</comment>
<comment type="pathway">
    <text evidence="3 4">Cofactor biosynthesis; coenzyme A biosynthesis; CoA from (R)-pantothenate: step 2/5.</text>
</comment>
<organism evidence="7 8">
    <name type="scientific">Thermosipho affectus</name>
    <dbReference type="NCBI Taxonomy" id="660294"/>
    <lineage>
        <taxon>Bacteria</taxon>
        <taxon>Thermotogati</taxon>
        <taxon>Thermotogota</taxon>
        <taxon>Thermotogae</taxon>
        <taxon>Thermotogales</taxon>
        <taxon>Fervidobacteriaceae</taxon>
        <taxon>Thermosipho</taxon>
    </lineage>
</organism>
<feature type="binding site" evidence="3">
    <location>
        <position position="276"/>
    </location>
    <ligand>
        <name>CTP</name>
        <dbReference type="ChEBI" id="CHEBI:37563"/>
    </ligand>
</feature>
<evidence type="ECO:0000259" key="5">
    <source>
        <dbReference type="Pfam" id="PF02441"/>
    </source>
</evidence>
<keyword evidence="3 4" id="KW-0436">Ligase</keyword>
<sequence length="390" mass="43815">MPHILLGVSSGIAIYKTVDLVSKLRKENFEIDVIMSENTTKLISPSVFSAVGNCNVYTDTYQINGGYIIHTELSKKTDIFLLAPATANTIAKIANGFGDNLLTTTAIALPNNTPKVFVPTMNTRMYENKITLENIQKLKKIGWYLVEPETGHLACGDVGKGRYPENSKIIEMLKIILEEKKLNGKKILITAGPTQESIDPIRYITNHSSGKMGYALTKISKRMGAYVTLISGPTNIEKPYFIDEYIEIRTADEMYNEVVKRFKNFDIVIMTAAVADYTPVRKEDKKIKKANESLILELKRTKDILKEISRQRLKNQVIVGFAAETENIIEYGKEKLEKKQVNYIIANNASKVMGSNYSEVFLISKTQVLKFEGSKEYVAKKILDTISSNI</sequence>
<dbReference type="Proteomes" id="UP000242616">
    <property type="component" value="Unassembled WGS sequence"/>
</dbReference>
<dbReference type="HAMAP" id="MF_02225">
    <property type="entry name" value="CoaBC"/>
    <property type="match status" value="1"/>
</dbReference>
<dbReference type="Pfam" id="PF02441">
    <property type="entry name" value="Flavoprotein"/>
    <property type="match status" value="1"/>
</dbReference>
<evidence type="ECO:0000256" key="4">
    <source>
        <dbReference type="RuleBase" id="RU364078"/>
    </source>
</evidence>
<dbReference type="NCBIfam" id="TIGR00521">
    <property type="entry name" value="coaBC_dfp"/>
    <property type="match status" value="1"/>
</dbReference>
<dbReference type="InterPro" id="IPR035929">
    <property type="entry name" value="CoaB-like_sf"/>
</dbReference>
<dbReference type="EC" id="6.3.2.5" evidence="3"/>
<feature type="domain" description="DNA/pantothenate metabolism flavoprotein C-terminal" evidence="6">
    <location>
        <begin position="182"/>
        <end position="387"/>
    </location>
</feature>
<dbReference type="SUPFAM" id="SSF102645">
    <property type="entry name" value="CoaB-like"/>
    <property type="match status" value="1"/>
</dbReference>
<dbReference type="SUPFAM" id="SSF52507">
    <property type="entry name" value="Homo-oligomeric flavin-containing Cys decarboxylases, HFCD"/>
    <property type="match status" value="1"/>
</dbReference>
<keyword evidence="3" id="KW-0479">Metal-binding</keyword>
<dbReference type="Gene3D" id="3.40.50.10300">
    <property type="entry name" value="CoaB-like"/>
    <property type="match status" value="1"/>
</dbReference>
<comment type="caution">
    <text evidence="7">The sequence shown here is derived from an EMBL/GenBank/DDBJ whole genome shotgun (WGS) entry which is preliminary data.</text>
</comment>